<feature type="signal peptide" evidence="7">
    <location>
        <begin position="1"/>
        <end position="20"/>
    </location>
</feature>
<keyword evidence="2 6" id="KW-0349">Heme</keyword>
<comment type="caution">
    <text evidence="9">The sequence shown here is derived from an EMBL/GenBank/DDBJ whole genome shotgun (WGS) entry which is preliminary data.</text>
</comment>
<keyword evidence="7" id="KW-0732">Signal</keyword>
<dbReference type="Pfam" id="PF00034">
    <property type="entry name" value="Cytochrom_C"/>
    <property type="match status" value="1"/>
</dbReference>
<keyword evidence="5 6" id="KW-0408">Iron</keyword>
<evidence type="ECO:0000256" key="3">
    <source>
        <dbReference type="ARBA" id="ARBA00022723"/>
    </source>
</evidence>
<evidence type="ECO:0000256" key="4">
    <source>
        <dbReference type="ARBA" id="ARBA00022982"/>
    </source>
</evidence>
<dbReference type="Proteomes" id="UP001595636">
    <property type="component" value="Unassembled WGS sequence"/>
</dbReference>
<feature type="chain" id="PRO_5045730665" evidence="7">
    <location>
        <begin position="21"/>
        <end position="107"/>
    </location>
</feature>
<proteinExistence type="predicted"/>
<gene>
    <name evidence="9" type="ORF">ACFOKJ_14970</name>
</gene>
<evidence type="ECO:0000256" key="2">
    <source>
        <dbReference type="ARBA" id="ARBA00022617"/>
    </source>
</evidence>
<protein>
    <submittedName>
        <fullName evidence="9">C-type cytochrome</fullName>
    </submittedName>
</protein>
<name>A0ABV7TXH6_9NEIS</name>
<feature type="domain" description="Cytochrome c" evidence="8">
    <location>
        <begin position="16"/>
        <end position="101"/>
    </location>
</feature>
<reference evidence="10" key="1">
    <citation type="journal article" date="2019" name="Int. J. Syst. Evol. Microbiol.">
        <title>The Global Catalogue of Microorganisms (GCM) 10K type strain sequencing project: providing services to taxonomists for standard genome sequencing and annotation.</title>
        <authorList>
            <consortium name="The Broad Institute Genomics Platform"/>
            <consortium name="The Broad Institute Genome Sequencing Center for Infectious Disease"/>
            <person name="Wu L."/>
            <person name="Ma J."/>
        </authorList>
    </citation>
    <scope>NUCLEOTIDE SEQUENCE [LARGE SCALE GENOMIC DNA]</scope>
    <source>
        <strain evidence="10">KCTC 42195</strain>
    </source>
</reference>
<dbReference type="PRINTS" id="PR00606">
    <property type="entry name" value="CYTCHROMECID"/>
</dbReference>
<dbReference type="InterPro" id="IPR002324">
    <property type="entry name" value="Cyt_c_ID"/>
</dbReference>
<keyword evidence="10" id="KW-1185">Reference proteome</keyword>
<keyword evidence="3 6" id="KW-0479">Metal-binding</keyword>
<sequence>MNRMLIVALLGALLPLPAAASLALAQKHSCMACHALDKPLVGPPFRTVARTYAGKQGAEARLIQKVRNGGSGAWGKLPMPPNPQVGDADLRALVKWILALPPQPAQP</sequence>
<accession>A0ABV7TXH6</accession>
<dbReference type="Gene3D" id="1.10.760.10">
    <property type="entry name" value="Cytochrome c-like domain"/>
    <property type="match status" value="1"/>
</dbReference>
<keyword evidence="1" id="KW-0813">Transport</keyword>
<evidence type="ECO:0000256" key="1">
    <source>
        <dbReference type="ARBA" id="ARBA00022448"/>
    </source>
</evidence>
<evidence type="ECO:0000256" key="6">
    <source>
        <dbReference type="PROSITE-ProRule" id="PRU00433"/>
    </source>
</evidence>
<dbReference type="PROSITE" id="PS51007">
    <property type="entry name" value="CYTC"/>
    <property type="match status" value="1"/>
</dbReference>
<evidence type="ECO:0000256" key="5">
    <source>
        <dbReference type="ARBA" id="ARBA00023004"/>
    </source>
</evidence>
<evidence type="ECO:0000256" key="7">
    <source>
        <dbReference type="SAM" id="SignalP"/>
    </source>
</evidence>
<organism evidence="9 10">
    <name type="scientific">Vogesella amnigena</name>
    <dbReference type="NCBI Taxonomy" id="1507449"/>
    <lineage>
        <taxon>Bacteria</taxon>
        <taxon>Pseudomonadati</taxon>
        <taxon>Pseudomonadota</taxon>
        <taxon>Betaproteobacteria</taxon>
        <taxon>Neisseriales</taxon>
        <taxon>Chromobacteriaceae</taxon>
        <taxon>Vogesella</taxon>
    </lineage>
</organism>
<keyword evidence="4" id="KW-0249">Electron transport</keyword>
<evidence type="ECO:0000259" key="8">
    <source>
        <dbReference type="PROSITE" id="PS51007"/>
    </source>
</evidence>
<dbReference type="SUPFAM" id="SSF46626">
    <property type="entry name" value="Cytochrome c"/>
    <property type="match status" value="1"/>
</dbReference>
<dbReference type="EMBL" id="JBHRYH010000045">
    <property type="protein sequence ID" value="MFC3627419.1"/>
    <property type="molecule type" value="Genomic_DNA"/>
</dbReference>
<evidence type="ECO:0000313" key="9">
    <source>
        <dbReference type="EMBL" id="MFC3627419.1"/>
    </source>
</evidence>
<dbReference type="InterPro" id="IPR009056">
    <property type="entry name" value="Cyt_c-like_dom"/>
</dbReference>
<dbReference type="RefSeq" id="WP_390281044.1">
    <property type="nucleotide sequence ID" value="NZ_JBHRYH010000045.1"/>
</dbReference>
<evidence type="ECO:0000313" key="10">
    <source>
        <dbReference type="Proteomes" id="UP001595636"/>
    </source>
</evidence>
<dbReference type="InterPro" id="IPR036909">
    <property type="entry name" value="Cyt_c-like_dom_sf"/>
</dbReference>